<dbReference type="PANTHER" id="PTHR24567:SF28">
    <property type="entry name" value="LISTERIOLYSIN REGULATORY PROTEIN"/>
    <property type="match status" value="1"/>
</dbReference>
<name>A0A8J6N5C5_9BACT</name>
<dbReference type="InterPro" id="IPR000595">
    <property type="entry name" value="cNMP-bd_dom"/>
</dbReference>
<feature type="domain" description="Cyclic nucleotide-binding" evidence="1">
    <location>
        <begin position="13"/>
        <end position="129"/>
    </location>
</feature>
<evidence type="ECO:0000313" key="3">
    <source>
        <dbReference type="Proteomes" id="UP000603545"/>
    </source>
</evidence>
<gene>
    <name evidence="2" type="ORF">H8E80_02905</name>
</gene>
<dbReference type="Proteomes" id="UP000603545">
    <property type="component" value="Unassembled WGS sequence"/>
</dbReference>
<proteinExistence type="predicted"/>
<dbReference type="AlphaFoldDB" id="A0A8J6N5C5"/>
<dbReference type="GO" id="GO:0003700">
    <property type="term" value="F:DNA-binding transcription factor activity"/>
    <property type="evidence" value="ECO:0007669"/>
    <property type="project" value="TreeGrafter"/>
</dbReference>
<dbReference type="EMBL" id="JACNLL010000029">
    <property type="protein sequence ID" value="MBC8198985.1"/>
    <property type="molecule type" value="Genomic_DNA"/>
</dbReference>
<evidence type="ECO:0000313" key="2">
    <source>
        <dbReference type="EMBL" id="MBC8198985.1"/>
    </source>
</evidence>
<accession>A0A8J6N5C5</accession>
<evidence type="ECO:0000259" key="1">
    <source>
        <dbReference type="PROSITE" id="PS50042"/>
    </source>
</evidence>
<dbReference type="Pfam" id="PF00027">
    <property type="entry name" value="cNMP_binding"/>
    <property type="match status" value="1"/>
</dbReference>
<dbReference type="SUPFAM" id="SSF51206">
    <property type="entry name" value="cAMP-binding domain-like"/>
    <property type="match status" value="1"/>
</dbReference>
<dbReference type="InterPro" id="IPR050397">
    <property type="entry name" value="Env_Response_Regulators"/>
</dbReference>
<dbReference type="SMART" id="SM00100">
    <property type="entry name" value="cNMP"/>
    <property type="match status" value="1"/>
</dbReference>
<organism evidence="2 3">
    <name type="scientific">Candidatus Desulfaltia bathyphila</name>
    <dbReference type="NCBI Taxonomy" id="2841697"/>
    <lineage>
        <taxon>Bacteria</taxon>
        <taxon>Pseudomonadati</taxon>
        <taxon>Thermodesulfobacteriota</taxon>
        <taxon>Desulfobacteria</taxon>
        <taxon>Desulfobacterales</taxon>
        <taxon>Desulfobacterales incertae sedis</taxon>
        <taxon>Candidatus Desulfaltia</taxon>
    </lineage>
</organism>
<dbReference type="InterPro" id="IPR018490">
    <property type="entry name" value="cNMP-bd_dom_sf"/>
</dbReference>
<dbReference type="InterPro" id="IPR014710">
    <property type="entry name" value="RmlC-like_jellyroll"/>
</dbReference>
<dbReference type="PROSITE" id="PS50042">
    <property type="entry name" value="CNMP_BINDING_3"/>
    <property type="match status" value="1"/>
</dbReference>
<reference evidence="2 3" key="1">
    <citation type="submission" date="2020-08" db="EMBL/GenBank/DDBJ databases">
        <title>Bridging the membrane lipid divide: bacteria of the FCB group superphylum have the potential to synthesize archaeal ether lipids.</title>
        <authorList>
            <person name="Villanueva L."/>
            <person name="Von Meijenfeldt F.A.B."/>
            <person name="Westbye A.B."/>
            <person name="Yadav S."/>
            <person name="Hopmans E.C."/>
            <person name="Dutilh B.E."/>
            <person name="Sinninghe Damste J.S."/>
        </authorList>
    </citation>
    <scope>NUCLEOTIDE SEQUENCE [LARGE SCALE GENOMIC DNA]</scope>
    <source>
        <strain evidence="2">NIOZ-UU82</strain>
    </source>
</reference>
<sequence length="141" mass="15680">MPVDINIINSLNLFEDLSHAELEEIVSLMRRIRVTEGEAITRRGAPAHTIFIILSGNFMVFFKDGRSYTLHNKGDVIGLSTVVIPFYYTGTAVALSDGVVMSMPGQELLRLIESNPALSDKIMKKINQIIAERIPFVTGRC</sequence>
<dbReference type="PANTHER" id="PTHR24567">
    <property type="entry name" value="CRP FAMILY TRANSCRIPTIONAL REGULATORY PROTEIN"/>
    <property type="match status" value="1"/>
</dbReference>
<dbReference type="GO" id="GO:0005829">
    <property type="term" value="C:cytosol"/>
    <property type="evidence" value="ECO:0007669"/>
    <property type="project" value="TreeGrafter"/>
</dbReference>
<protein>
    <submittedName>
        <fullName evidence="2">Crp/Fnr family transcriptional regulator</fullName>
    </submittedName>
</protein>
<comment type="caution">
    <text evidence="2">The sequence shown here is derived from an EMBL/GenBank/DDBJ whole genome shotgun (WGS) entry which is preliminary data.</text>
</comment>
<dbReference type="CDD" id="cd00038">
    <property type="entry name" value="CAP_ED"/>
    <property type="match status" value="1"/>
</dbReference>
<dbReference type="Gene3D" id="2.60.120.10">
    <property type="entry name" value="Jelly Rolls"/>
    <property type="match status" value="1"/>
</dbReference>